<feature type="domain" description="Secreted LysM effector LysM C-terminal" evidence="2">
    <location>
        <begin position="19"/>
        <end position="134"/>
    </location>
</feature>
<keyword evidence="4" id="KW-1185">Reference proteome</keyword>
<evidence type="ECO:0000313" key="4">
    <source>
        <dbReference type="Proteomes" id="UP000016936"/>
    </source>
</evidence>
<feature type="chain" id="PRO_5004028215" description="Secreted LysM effector LysM C-terminal domain-containing protein" evidence="1">
    <location>
        <begin position="19"/>
        <end position="139"/>
    </location>
</feature>
<dbReference type="EMBL" id="KB445571">
    <property type="protein sequence ID" value="EMD94852.1"/>
    <property type="molecule type" value="Genomic_DNA"/>
</dbReference>
<dbReference type="Proteomes" id="UP000016936">
    <property type="component" value="Unassembled WGS sequence"/>
</dbReference>
<reference evidence="4" key="2">
    <citation type="journal article" date="2013" name="PLoS Genet.">
        <title>Comparative genome structure, secondary metabolite, and effector coding capacity across Cochliobolus pathogens.</title>
        <authorList>
            <person name="Condon B.J."/>
            <person name="Leng Y."/>
            <person name="Wu D."/>
            <person name="Bushley K.E."/>
            <person name="Ohm R.A."/>
            <person name="Otillar R."/>
            <person name="Martin J."/>
            <person name="Schackwitz W."/>
            <person name="Grimwood J."/>
            <person name="MohdZainudin N."/>
            <person name="Xue C."/>
            <person name="Wang R."/>
            <person name="Manning V.A."/>
            <person name="Dhillon B."/>
            <person name="Tu Z.J."/>
            <person name="Steffenson B.J."/>
            <person name="Salamov A."/>
            <person name="Sun H."/>
            <person name="Lowry S."/>
            <person name="LaButti K."/>
            <person name="Han J."/>
            <person name="Copeland A."/>
            <person name="Lindquist E."/>
            <person name="Barry K."/>
            <person name="Schmutz J."/>
            <person name="Baker S.E."/>
            <person name="Ciuffetti L.M."/>
            <person name="Grigoriev I.V."/>
            <person name="Zhong S."/>
            <person name="Turgeon B.G."/>
        </authorList>
    </citation>
    <scope>NUCLEOTIDE SEQUENCE [LARGE SCALE GENOMIC DNA]</scope>
    <source>
        <strain evidence="4">C5 / ATCC 48332 / race O</strain>
    </source>
</reference>
<reference evidence="3 4" key="1">
    <citation type="journal article" date="2012" name="PLoS Pathog.">
        <title>Diverse lifestyles and strategies of plant pathogenesis encoded in the genomes of eighteen Dothideomycetes fungi.</title>
        <authorList>
            <person name="Ohm R.A."/>
            <person name="Feau N."/>
            <person name="Henrissat B."/>
            <person name="Schoch C.L."/>
            <person name="Horwitz B.A."/>
            <person name="Barry K.W."/>
            <person name="Condon B.J."/>
            <person name="Copeland A.C."/>
            <person name="Dhillon B."/>
            <person name="Glaser F."/>
            <person name="Hesse C.N."/>
            <person name="Kosti I."/>
            <person name="LaButti K."/>
            <person name="Lindquist E.A."/>
            <person name="Lucas S."/>
            <person name="Salamov A.A."/>
            <person name="Bradshaw R.E."/>
            <person name="Ciuffetti L."/>
            <person name="Hamelin R.C."/>
            <person name="Kema G.H.J."/>
            <person name="Lawrence C."/>
            <person name="Scott J.A."/>
            <person name="Spatafora J.W."/>
            <person name="Turgeon B.G."/>
            <person name="de Wit P.J.G.M."/>
            <person name="Zhong S."/>
            <person name="Goodwin S.B."/>
            <person name="Grigoriev I.V."/>
        </authorList>
    </citation>
    <scope>NUCLEOTIDE SEQUENCE [LARGE SCALE GENOMIC DNA]</scope>
    <source>
        <strain evidence="4">C5 / ATCC 48332 / race O</strain>
    </source>
</reference>
<organism evidence="3 4">
    <name type="scientific">Cochliobolus heterostrophus (strain C5 / ATCC 48332 / race O)</name>
    <name type="common">Southern corn leaf blight fungus</name>
    <name type="synonym">Bipolaris maydis</name>
    <dbReference type="NCBI Taxonomy" id="701091"/>
    <lineage>
        <taxon>Eukaryota</taxon>
        <taxon>Fungi</taxon>
        <taxon>Dikarya</taxon>
        <taxon>Ascomycota</taxon>
        <taxon>Pezizomycotina</taxon>
        <taxon>Dothideomycetes</taxon>
        <taxon>Pleosporomycetidae</taxon>
        <taxon>Pleosporales</taxon>
        <taxon>Pleosporineae</taxon>
        <taxon>Pleosporaceae</taxon>
        <taxon>Bipolaris</taxon>
    </lineage>
</organism>
<sequence length="139" mass="15506">MLFSRLSLFATLLSVATAWEATFYNAPDCDANGLTIYRIMTSDAYGACVELDGTLYTNVECRQYINGGASNSECTDDNIFPISTLFTYDGTYQCRSYYDAGCKGLYDEQSKHVVGAPYQKECATYTRQYKSFGCTKFSS</sequence>
<evidence type="ECO:0000259" key="2">
    <source>
        <dbReference type="Pfam" id="PF25139"/>
    </source>
</evidence>
<feature type="signal peptide" evidence="1">
    <location>
        <begin position="1"/>
        <end position="18"/>
    </location>
</feature>
<proteinExistence type="predicted"/>
<dbReference type="InterPro" id="IPR057277">
    <property type="entry name" value="LysM_C"/>
</dbReference>
<dbReference type="OrthoDB" id="3659270at2759"/>
<dbReference type="eggNOG" id="ENOG502T0YI">
    <property type="taxonomic scope" value="Eukaryota"/>
</dbReference>
<keyword evidence="1" id="KW-0732">Signal</keyword>
<dbReference type="HOGENOM" id="CLU_1864961_0_0_1"/>
<accession>M2V4F3</accession>
<dbReference type="AlphaFoldDB" id="M2V4F3"/>
<evidence type="ECO:0000256" key="1">
    <source>
        <dbReference type="SAM" id="SignalP"/>
    </source>
</evidence>
<evidence type="ECO:0000313" key="3">
    <source>
        <dbReference type="EMBL" id="EMD94852.1"/>
    </source>
</evidence>
<name>M2V4F3_COCH5</name>
<dbReference type="OMA" id="QKECATY"/>
<protein>
    <recommendedName>
        <fullName evidence="2">Secreted LysM effector LysM C-terminal domain-containing protein</fullName>
    </recommendedName>
</protein>
<gene>
    <name evidence="3" type="ORF">COCHEDRAFT_1027380</name>
</gene>
<dbReference type="Pfam" id="PF25139">
    <property type="entry name" value="LysM14_C"/>
    <property type="match status" value="1"/>
</dbReference>